<evidence type="ECO:0000259" key="11">
    <source>
        <dbReference type="SMART" id="SM00831"/>
    </source>
</evidence>
<dbReference type="InterPro" id="IPR023214">
    <property type="entry name" value="HAD_sf"/>
</dbReference>
<feature type="transmembrane region" description="Helical" evidence="10">
    <location>
        <begin position="837"/>
        <end position="858"/>
    </location>
</feature>
<dbReference type="InterPro" id="IPR008250">
    <property type="entry name" value="ATPase_P-typ_transduc_dom_A_sf"/>
</dbReference>
<comment type="caution">
    <text evidence="12">The sequence shown here is derived from an EMBL/GenBank/DDBJ whole genome shotgun (WGS) entry which is preliminary data.</text>
</comment>
<dbReference type="Pfam" id="PF00690">
    <property type="entry name" value="Cation_ATPase_N"/>
    <property type="match status" value="1"/>
</dbReference>
<dbReference type="EMBL" id="LJYW01000001">
    <property type="protein sequence ID" value="KPL51446.1"/>
    <property type="molecule type" value="Genomic_DNA"/>
</dbReference>
<dbReference type="GO" id="GO:0005524">
    <property type="term" value="F:ATP binding"/>
    <property type="evidence" value="ECO:0007669"/>
    <property type="project" value="UniProtKB-KW"/>
</dbReference>
<dbReference type="InterPro" id="IPR004014">
    <property type="entry name" value="ATPase_P-typ_cation-transptr_N"/>
</dbReference>
<dbReference type="InterPro" id="IPR006068">
    <property type="entry name" value="ATPase_P-typ_cation-transptr_C"/>
</dbReference>
<keyword evidence="5" id="KW-0547">Nucleotide-binding</keyword>
<organism evidence="12 13">
    <name type="scientific">Prosthecodimorpha hirschii</name>
    <dbReference type="NCBI Taxonomy" id="665126"/>
    <lineage>
        <taxon>Bacteria</taxon>
        <taxon>Pseudomonadati</taxon>
        <taxon>Pseudomonadota</taxon>
        <taxon>Alphaproteobacteria</taxon>
        <taxon>Hyphomicrobiales</taxon>
        <taxon>Ancalomicrobiaceae</taxon>
        <taxon>Prosthecodimorpha</taxon>
    </lineage>
</organism>
<dbReference type="GO" id="GO:1902600">
    <property type="term" value="P:proton transmembrane transport"/>
    <property type="evidence" value="ECO:0007669"/>
    <property type="project" value="TreeGrafter"/>
</dbReference>
<feature type="transmembrane region" description="Helical" evidence="10">
    <location>
        <begin position="870"/>
        <end position="886"/>
    </location>
</feature>
<sequence length="901" mass="93755">MPVEDLSAAPPWHRLTPTEAARRLEADGDRGLDEAEAAVRLARFGANRLKPAAGRTLAARVAGQFRDVLVLVLVAAAAVSLAIGEGLDAGVILAVVVANAAIGLVQEGRAERALAAIGQMLSAEARVVRAGRERIVPAETLVPGDLVAVEAGDRIPADLRLIETVRFSTEEAALTGESAPVAKAIDPAADGAIVSDRHSMAHAGTFAVTGRARGLVVATGSATEIGRISRMIETVEALDTPLFRKLLVFGRWLTAIVLAATALLFLVGWLGGTMPPAEMFMAAVGLAVAAIPEGLPAIVTVGLAIGVERMAARGAIIRRMPAIEALGAVTVIATDKTGTLTVNEMTTERIVTASDRIAIGGIGYAPVGELTAEHGDSDSQEVAALIRAAALCNDASLDESGGRYAALGDPVDAALITLALKSGLDPEALRRDHRREDQVPFDPAARIMIVALREPSGMRRVIVKGAPERLLALADRERVGGAERPIRREAWFDALDDMAAKGLRILALAERIDGGSEPGETDLGLDRGGFVFLGLAGMRDPERAESAASVAAARRAGIRVVMITGDHAATARAVALRVGLPADATVIEGTALDGLAREEFARAAAGADVVARATPEVKLRLVEALQAQGEVVAMTGDGVNDAPALKRADVGVAMGAKGTEVARQAAAMVITDDDFSTIVGAVRAGRVVTDNLVKSILYILPTNGAEAIGLIAAVLVGFDLPMTALQLLWINLVTESLLSLSLAFDPAEPDVMRRPPRDPKAPLVTPLLLWRILFVSALMGAASTGLFLWERAQGADLAVARTVAVNALVAAEIAYLFNARHPAAASLNAEAFLGNRLALLGTAVLIGVQIAFTTWPPLQTLFGTAALDGRQVLTIAAVAVVVFFVAEAEKAVLRRLVPFGG</sequence>
<dbReference type="SUPFAM" id="SSF81653">
    <property type="entry name" value="Calcium ATPase, transduction domain A"/>
    <property type="match status" value="1"/>
</dbReference>
<dbReference type="Pfam" id="PF00689">
    <property type="entry name" value="Cation_ATPase_C"/>
    <property type="match status" value="1"/>
</dbReference>
<evidence type="ECO:0000256" key="8">
    <source>
        <dbReference type="ARBA" id="ARBA00022989"/>
    </source>
</evidence>
<dbReference type="InterPro" id="IPR018303">
    <property type="entry name" value="ATPase_P-typ_P_site"/>
</dbReference>
<dbReference type="InterPro" id="IPR044492">
    <property type="entry name" value="P_typ_ATPase_HD_dom"/>
</dbReference>
<evidence type="ECO:0000256" key="7">
    <source>
        <dbReference type="ARBA" id="ARBA00022967"/>
    </source>
</evidence>
<feature type="transmembrane region" description="Helical" evidence="10">
    <location>
        <begin position="724"/>
        <end position="747"/>
    </location>
</feature>
<evidence type="ECO:0000313" key="12">
    <source>
        <dbReference type="EMBL" id="KPL51446.1"/>
    </source>
</evidence>
<feature type="transmembrane region" description="Helical" evidence="10">
    <location>
        <begin position="795"/>
        <end position="817"/>
    </location>
</feature>
<dbReference type="GO" id="GO:0036376">
    <property type="term" value="P:sodium ion export across plasma membrane"/>
    <property type="evidence" value="ECO:0007669"/>
    <property type="project" value="TreeGrafter"/>
</dbReference>
<dbReference type="SFLD" id="SFLDF00027">
    <property type="entry name" value="p-type_atpase"/>
    <property type="match status" value="1"/>
</dbReference>
<feature type="transmembrane region" description="Helical" evidence="10">
    <location>
        <begin position="768"/>
        <end position="789"/>
    </location>
</feature>
<dbReference type="Gene3D" id="3.40.1110.10">
    <property type="entry name" value="Calcium-transporting ATPase, cytoplasmic domain N"/>
    <property type="match status" value="1"/>
</dbReference>
<evidence type="ECO:0000256" key="2">
    <source>
        <dbReference type="ARBA" id="ARBA00005675"/>
    </source>
</evidence>
<evidence type="ECO:0000256" key="5">
    <source>
        <dbReference type="ARBA" id="ARBA00022741"/>
    </source>
</evidence>
<keyword evidence="4 10" id="KW-0812">Transmembrane</keyword>
<dbReference type="InterPro" id="IPR036412">
    <property type="entry name" value="HAD-like_sf"/>
</dbReference>
<dbReference type="SMART" id="SM00831">
    <property type="entry name" value="Cation_ATPase_N"/>
    <property type="match status" value="1"/>
</dbReference>
<feature type="transmembrane region" description="Helical" evidence="10">
    <location>
        <begin position="65"/>
        <end position="83"/>
    </location>
</feature>
<dbReference type="SUPFAM" id="SSF81665">
    <property type="entry name" value="Calcium ATPase, transmembrane domain M"/>
    <property type="match status" value="1"/>
</dbReference>
<dbReference type="SFLD" id="SFLDS00003">
    <property type="entry name" value="Haloacid_Dehalogenase"/>
    <property type="match status" value="1"/>
</dbReference>
<dbReference type="SFLD" id="SFLDG00002">
    <property type="entry name" value="C1.7:_P-type_atpase_like"/>
    <property type="match status" value="1"/>
</dbReference>
<evidence type="ECO:0000256" key="10">
    <source>
        <dbReference type="SAM" id="Phobius"/>
    </source>
</evidence>
<dbReference type="RefSeq" id="WP_054357608.1">
    <property type="nucleotide sequence ID" value="NZ_LJYW01000001.1"/>
</dbReference>
<accession>A0A0P6VMM1</accession>
<dbReference type="GO" id="GO:0006883">
    <property type="term" value="P:intracellular sodium ion homeostasis"/>
    <property type="evidence" value="ECO:0007669"/>
    <property type="project" value="TreeGrafter"/>
</dbReference>
<evidence type="ECO:0000256" key="1">
    <source>
        <dbReference type="ARBA" id="ARBA00004651"/>
    </source>
</evidence>
<comment type="subcellular location">
    <subcellularLocation>
        <location evidence="1">Cell membrane</location>
        <topology evidence="1">Multi-pass membrane protein</topology>
    </subcellularLocation>
</comment>
<dbReference type="PRINTS" id="PR00119">
    <property type="entry name" value="CATATPASE"/>
</dbReference>
<evidence type="ECO:0000256" key="9">
    <source>
        <dbReference type="ARBA" id="ARBA00023136"/>
    </source>
</evidence>
<dbReference type="GO" id="GO:0005391">
    <property type="term" value="F:P-type sodium:potassium-exchanging transporter activity"/>
    <property type="evidence" value="ECO:0007669"/>
    <property type="project" value="TreeGrafter"/>
</dbReference>
<dbReference type="Pfam" id="PF13246">
    <property type="entry name" value="Cation_ATPase"/>
    <property type="match status" value="1"/>
</dbReference>
<keyword evidence="8 10" id="KW-1133">Transmembrane helix</keyword>
<name>A0A0P6VMM1_9HYPH</name>
<dbReference type="InterPro" id="IPR001757">
    <property type="entry name" value="P_typ_ATPase"/>
</dbReference>
<dbReference type="Gene3D" id="3.40.50.1000">
    <property type="entry name" value="HAD superfamily/HAD-like"/>
    <property type="match status" value="1"/>
</dbReference>
<dbReference type="GO" id="GO:0016887">
    <property type="term" value="F:ATP hydrolysis activity"/>
    <property type="evidence" value="ECO:0007669"/>
    <property type="project" value="InterPro"/>
</dbReference>
<comment type="similarity">
    <text evidence="2">Belongs to the cation transport ATPase (P-type) (TC 3.A.3) family. Type IIA subfamily.</text>
</comment>
<gene>
    <name evidence="12" type="ORF">ABB55_03730</name>
</gene>
<proteinExistence type="inferred from homology"/>
<keyword evidence="3" id="KW-1003">Cell membrane</keyword>
<dbReference type="STRING" id="665126.ABB55_03730"/>
<dbReference type="InterPro" id="IPR023299">
    <property type="entry name" value="ATPase_P-typ_cyto_dom_N"/>
</dbReference>
<evidence type="ECO:0000256" key="4">
    <source>
        <dbReference type="ARBA" id="ARBA00022692"/>
    </source>
</evidence>
<keyword evidence="7" id="KW-1278">Translocase</keyword>
<evidence type="ECO:0000313" key="13">
    <source>
        <dbReference type="Proteomes" id="UP000048984"/>
    </source>
</evidence>
<feature type="transmembrane region" description="Helical" evidence="10">
    <location>
        <begin position="252"/>
        <end position="271"/>
    </location>
</feature>
<protein>
    <recommendedName>
        <fullName evidence="11">Cation-transporting P-type ATPase N-terminal domain-containing protein</fullName>
    </recommendedName>
</protein>
<feature type="transmembrane region" description="Helical" evidence="10">
    <location>
        <begin position="89"/>
        <end position="105"/>
    </location>
</feature>
<dbReference type="Proteomes" id="UP000048984">
    <property type="component" value="Unassembled WGS sequence"/>
</dbReference>
<dbReference type="Pfam" id="PF00122">
    <property type="entry name" value="E1-E2_ATPase"/>
    <property type="match status" value="1"/>
</dbReference>
<evidence type="ECO:0000256" key="3">
    <source>
        <dbReference type="ARBA" id="ARBA00022475"/>
    </source>
</evidence>
<dbReference type="InterPro" id="IPR059000">
    <property type="entry name" value="ATPase_P-type_domA"/>
</dbReference>
<dbReference type="GO" id="GO:0030007">
    <property type="term" value="P:intracellular potassium ion homeostasis"/>
    <property type="evidence" value="ECO:0007669"/>
    <property type="project" value="TreeGrafter"/>
</dbReference>
<dbReference type="InterPro" id="IPR050510">
    <property type="entry name" value="Cation_transp_ATPase_P-type"/>
</dbReference>
<keyword evidence="6" id="KW-0067">ATP-binding</keyword>
<dbReference type="PANTHER" id="PTHR43294">
    <property type="entry name" value="SODIUM/POTASSIUM-TRANSPORTING ATPASE SUBUNIT ALPHA"/>
    <property type="match status" value="1"/>
</dbReference>
<dbReference type="PANTHER" id="PTHR43294:SF21">
    <property type="entry name" value="CATION TRANSPORTING ATPASE"/>
    <property type="match status" value="1"/>
</dbReference>
<feature type="domain" description="Cation-transporting P-type ATPase N-terminal" evidence="11">
    <location>
        <begin position="11"/>
        <end position="85"/>
    </location>
</feature>
<reference evidence="12 13" key="2">
    <citation type="submission" date="2015-10" db="EMBL/GenBank/DDBJ databases">
        <title>Draft Genome Sequence of Prosthecomicrobium hirschii ATCC 27832.</title>
        <authorList>
            <person name="Daniel J."/>
            <person name="Givan S.A."/>
            <person name="Brun Y.V."/>
            <person name="Brown P.J."/>
        </authorList>
    </citation>
    <scope>NUCLEOTIDE SEQUENCE [LARGE SCALE GENOMIC DNA]</scope>
    <source>
        <strain evidence="12 13">16</strain>
    </source>
</reference>
<keyword evidence="13" id="KW-1185">Reference proteome</keyword>
<evidence type="ECO:0000256" key="6">
    <source>
        <dbReference type="ARBA" id="ARBA00022840"/>
    </source>
</evidence>
<dbReference type="InterPro" id="IPR023298">
    <property type="entry name" value="ATPase_P-typ_TM_dom_sf"/>
</dbReference>
<dbReference type="Pfam" id="PF08282">
    <property type="entry name" value="Hydrolase_3"/>
    <property type="match status" value="1"/>
</dbReference>
<dbReference type="GO" id="GO:1990573">
    <property type="term" value="P:potassium ion import across plasma membrane"/>
    <property type="evidence" value="ECO:0007669"/>
    <property type="project" value="TreeGrafter"/>
</dbReference>
<dbReference type="GO" id="GO:0005886">
    <property type="term" value="C:plasma membrane"/>
    <property type="evidence" value="ECO:0007669"/>
    <property type="project" value="UniProtKB-SubCell"/>
</dbReference>
<keyword evidence="9 10" id="KW-0472">Membrane</keyword>
<reference evidence="12 13" key="1">
    <citation type="submission" date="2015-09" db="EMBL/GenBank/DDBJ databases">
        <authorList>
            <person name="Jackson K.R."/>
            <person name="Lunt B.L."/>
            <person name="Fisher J.N.B."/>
            <person name="Gardner A.V."/>
            <person name="Bailey M.E."/>
            <person name="Deus L.M."/>
            <person name="Earl A.S."/>
            <person name="Gibby P.D."/>
            <person name="Hartmann K.A."/>
            <person name="Liu J.E."/>
            <person name="Manci A.M."/>
            <person name="Nielsen D.A."/>
            <person name="Solomon M.B."/>
            <person name="Breakwell D.P."/>
            <person name="Burnett S.H."/>
            <person name="Grose J.H."/>
        </authorList>
    </citation>
    <scope>NUCLEOTIDE SEQUENCE [LARGE SCALE GENOMIC DNA]</scope>
    <source>
        <strain evidence="12 13">16</strain>
    </source>
</reference>
<dbReference type="PRINTS" id="PR00120">
    <property type="entry name" value="HATPASE"/>
</dbReference>
<dbReference type="PROSITE" id="PS00154">
    <property type="entry name" value="ATPASE_E1_E2"/>
    <property type="match status" value="1"/>
</dbReference>
<dbReference type="SUPFAM" id="SSF81660">
    <property type="entry name" value="Metal cation-transporting ATPase, ATP-binding domain N"/>
    <property type="match status" value="1"/>
</dbReference>
<feature type="transmembrane region" description="Helical" evidence="10">
    <location>
        <begin position="283"/>
        <end position="307"/>
    </location>
</feature>
<dbReference type="SUPFAM" id="SSF56784">
    <property type="entry name" value="HAD-like"/>
    <property type="match status" value="1"/>
</dbReference>
<dbReference type="AlphaFoldDB" id="A0A0P6VMM1"/>
<dbReference type="NCBIfam" id="TIGR01494">
    <property type="entry name" value="ATPase_P-type"/>
    <property type="match status" value="2"/>
</dbReference>
<dbReference type="Gene3D" id="1.20.1110.10">
    <property type="entry name" value="Calcium-transporting ATPase, transmembrane domain"/>
    <property type="match status" value="1"/>
</dbReference>
<feature type="transmembrane region" description="Helical" evidence="10">
    <location>
        <begin position="696"/>
        <end position="718"/>
    </location>
</feature>
<dbReference type="Gene3D" id="2.70.150.10">
    <property type="entry name" value="Calcium-transporting ATPase, cytoplasmic transduction domain A"/>
    <property type="match status" value="1"/>
</dbReference>